<accession>C5ECL1</accession>
<dbReference type="RefSeq" id="WP_007052810.1">
    <property type="nucleotide sequence ID" value="NZ_DS990241.1"/>
</dbReference>
<dbReference type="AlphaFoldDB" id="C5ECL1"/>
<dbReference type="HOGENOM" id="CLU_1494764_0_0_11"/>
<dbReference type="EMBL" id="DS990241">
    <property type="protein sequence ID" value="EEQ55755.1"/>
    <property type="molecule type" value="Genomic_DNA"/>
</dbReference>
<reference evidence="1" key="1">
    <citation type="submission" date="2008-08" db="EMBL/GenBank/DDBJ databases">
        <title>Annotation of Bifidobacterium longum subsp. infantis CCUG 52486.</title>
        <authorList>
            <consortium name="The Broad Institute Genome Sequencing Platform"/>
            <person name="Gougoulias C."/>
            <person name="Tuohy K.M."/>
            <person name="Gibson G.R."/>
            <person name="Ward D."/>
            <person name="Mehta T."/>
            <person name="Young S."/>
            <person name="Jaffe D."/>
            <person name="Gnerre S."/>
            <person name="Berlin A."/>
            <person name="Heiman D."/>
            <person name="Hepburn T."/>
            <person name="Shea T."/>
            <person name="Sykes S."/>
            <person name="Alvarado L."/>
            <person name="Kodira C."/>
            <person name="Borodovsky M."/>
            <person name="Lander E."/>
            <person name="Galagan J."/>
            <person name="Nusbaum C."/>
            <person name="Birren B."/>
        </authorList>
    </citation>
    <scope>NUCLEOTIDE SEQUENCE [LARGE SCALE GENOMIC DNA]</scope>
    <source>
        <strain evidence="1">CCUG 52486</strain>
    </source>
</reference>
<proteinExistence type="predicted"/>
<name>C5ECL1_BIFLI</name>
<sequence>MSVVSSTGAIPDMIQDPTVFDADGTFWVKAAQAAIRRTCGWHITPNIELSGVVNSRGGKVIRLPARHVTSVDELTDIAGNRLHYAYDPATGLVECTAGVFPAGVATIRYRIHAGYAPDEVPDVQGVLINAAKRASSAAAGIVQSQSVNGSSVTYNVTLMADELAKLDRYKLGALP</sequence>
<protein>
    <submittedName>
        <fullName evidence="1">Uncharacterized protein</fullName>
    </submittedName>
</protein>
<evidence type="ECO:0000313" key="1">
    <source>
        <dbReference type="EMBL" id="EEQ55755.1"/>
    </source>
</evidence>
<organism evidence="1">
    <name type="scientific">Bifidobacterium longum subsp. infantis CCUG 52486</name>
    <dbReference type="NCBI Taxonomy" id="537937"/>
    <lineage>
        <taxon>Bacteria</taxon>
        <taxon>Bacillati</taxon>
        <taxon>Actinomycetota</taxon>
        <taxon>Actinomycetes</taxon>
        <taxon>Bifidobacteriales</taxon>
        <taxon>Bifidobacteriaceae</taxon>
        <taxon>Bifidobacterium</taxon>
    </lineage>
</organism>
<dbReference type="Proteomes" id="UP000005084">
    <property type="component" value="Unassembled WGS sequence"/>
</dbReference>
<gene>
    <name evidence="1" type="ORF">BLIG_01493</name>
</gene>